<dbReference type="EMBL" id="JAAYUN010000115">
    <property type="protein sequence ID" value="NLJ22840.1"/>
    <property type="molecule type" value="Genomic_DNA"/>
</dbReference>
<sequence>MNCDLCTRAPVGACVGEAYCASLHLTDEDACRLAAEACLSWWQERDEVTEADDILWRMSEDRINELACDPWKARAYLAERRSES</sequence>
<comment type="caution">
    <text evidence="1">The sequence shown here is derived from an EMBL/GenBank/DDBJ whole genome shotgun (WGS) entry which is preliminary data.</text>
</comment>
<gene>
    <name evidence="1" type="ORF">GX426_06995</name>
</gene>
<reference evidence="1 2" key="1">
    <citation type="journal article" date="2020" name="Biotechnol. Biofuels">
        <title>New insights from the biogas microbiome by comprehensive genome-resolved metagenomics of nearly 1600 species originating from multiple anaerobic digesters.</title>
        <authorList>
            <person name="Campanaro S."/>
            <person name="Treu L."/>
            <person name="Rodriguez-R L.M."/>
            <person name="Kovalovszki A."/>
            <person name="Ziels R.M."/>
            <person name="Maus I."/>
            <person name="Zhu X."/>
            <person name="Kougias P.G."/>
            <person name="Basile A."/>
            <person name="Luo G."/>
            <person name="Schluter A."/>
            <person name="Konstantinidis K.T."/>
            <person name="Angelidaki I."/>
        </authorList>
    </citation>
    <scope>NUCLEOTIDE SEQUENCE [LARGE SCALE GENOMIC DNA]</scope>
    <source>
        <strain evidence="1">AS27yjCOA_157</strain>
    </source>
</reference>
<organism evidence="1 2">
    <name type="scientific">Methanothrix soehngenii</name>
    <name type="common">Methanosaeta concilii</name>
    <dbReference type="NCBI Taxonomy" id="2223"/>
    <lineage>
        <taxon>Archaea</taxon>
        <taxon>Methanobacteriati</taxon>
        <taxon>Methanobacteriota</taxon>
        <taxon>Stenosarchaea group</taxon>
        <taxon>Methanomicrobia</taxon>
        <taxon>Methanotrichales</taxon>
        <taxon>Methanotrichaceae</taxon>
        <taxon>Methanothrix</taxon>
    </lineage>
</organism>
<dbReference type="RefSeq" id="WP_157863832.1">
    <property type="nucleotide sequence ID" value="NZ_CAJYDL010000001.1"/>
</dbReference>
<name>A0A7K4AIM7_METSH</name>
<dbReference type="AlphaFoldDB" id="A0A7K4AIM7"/>
<evidence type="ECO:0000313" key="2">
    <source>
        <dbReference type="Proteomes" id="UP000544742"/>
    </source>
</evidence>
<dbReference type="Proteomes" id="UP000544742">
    <property type="component" value="Unassembled WGS sequence"/>
</dbReference>
<protein>
    <submittedName>
        <fullName evidence="1">Uncharacterized protein</fullName>
    </submittedName>
</protein>
<proteinExistence type="predicted"/>
<evidence type="ECO:0000313" key="1">
    <source>
        <dbReference type="EMBL" id="NLJ22840.1"/>
    </source>
</evidence>
<accession>A0A7K4AIM7</accession>
<dbReference type="GeneID" id="10462365"/>